<accession>C1H2F1</accession>
<organism evidence="2 3">
    <name type="scientific">Paracoccidioides lutzii (strain ATCC MYA-826 / Pb01)</name>
    <name type="common">Paracoccidioides brasiliensis</name>
    <dbReference type="NCBI Taxonomy" id="502779"/>
    <lineage>
        <taxon>Eukaryota</taxon>
        <taxon>Fungi</taxon>
        <taxon>Dikarya</taxon>
        <taxon>Ascomycota</taxon>
        <taxon>Pezizomycotina</taxon>
        <taxon>Eurotiomycetes</taxon>
        <taxon>Eurotiomycetidae</taxon>
        <taxon>Onygenales</taxon>
        <taxon>Ajellomycetaceae</taxon>
        <taxon>Paracoccidioides</taxon>
    </lineage>
</organism>
<dbReference type="EMBL" id="KN294003">
    <property type="protein sequence ID" value="EEH33731.2"/>
    <property type="molecule type" value="Genomic_DNA"/>
</dbReference>
<evidence type="ECO:0000313" key="2">
    <source>
        <dbReference type="EMBL" id="EEH33731.2"/>
    </source>
</evidence>
<gene>
    <name evidence="2" type="ORF">PAAG_04780</name>
</gene>
<sequence>MWGNRSPRKFKCVLDPEVYRLPTIVMLIPMEPINALIRESHGLLHVPFESRLGELSRSRHLDNGYLDSERPFQDRESLPDSPPELTPVHQFCKVRSVPCLHKMGASSTPQHALESMGISIKIPIQ</sequence>
<dbReference type="VEuPathDB" id="FungiDB:PAAG_04780"/>
<feature type="compositionally biased region" description="Basic and acidic residues" evidence="1">
    <location>
        <begin position="63"/>
        <end position="78"/>
    </location>
</feature>
<proteinExistence type="predicted"/>
<protein>
    <submittedName>
        <fullName evidence="2">Uncharacterized protein</fullName>
    </submittedName>
</protein>
<dbReference type="KEGG" id="pbl:PAAG_04780"/>
<feature type="region of interest" description="Disordered" evidence="1">
    <location>
        <begin position="63"/>
        <end position="85"/>
    </location>
</feature>
<dbReference type="RefSeq" id="XP_015699595.1">
    <property type="nucleotide sequence ID" value="XM_015845369.1"/>
</dbReference>
<evidence type="ECO:0000313" key="3">
    <source>
        <dbReference type="Proteomes" id="UP000002059"/>
    </source>
</evidence>
<dbReference type="Proteomes" id="UP000002059">
    <property type="component" value="Partially assembled WGS sequence"/>
</dbReference>
<keyword evidence="3" id="KW-1185">Reference proteome</keyword>
<evidence type="ECO:0000256" key="1">
    <source>
        <dbReference type="SAM" id="MobiDB-lite"/>
    </source>
</evidence>
<dbReference type="GeneID" id="9096539"/>
<dbReference type="AlphaFoldDB" id="C1H2F1"/>
<dbReference type="HOGENOM" id="CLU_1993294_0_0_1"/>
<name>C1H2F1_PARBA</name>
<reference evidence="2 3" key="1">
    <citation type="journal article" date="2011" name="PLoS Genet.">
        <title>Comparative genomic analysis of human fungal pathogens causing paracoccidioidomycosis.</title>
        <authorList>
            <person name="Desjardins C.A."/>
            <person name="Champion M.D."/>
            <person name="Holder J.W."/>
            <person name="Muszewska A."/>
            <person name="Goldberg J."/>
            <person name="Bailao A.M."/>
            <person name="Brigido M.M."/>
            <person name="Ferreira M.E."/>
            <person name="Garcia A.M."/>
            <person name="Grynberg M."/>
            <person name="Gujja S."/>
            <person name="Heiman D.I."/>
            <person name="Henn M.R."/>
            <person name="Kodira C.D."/>
            <person name="Leon-Narvaez H."/>
            <person name="Longo L.V."/>
            <person name="Ma L.J."/>
            <person name="Malavazi I."/>
            <person name="Matsuo A.L."/>
            <person name="Morais F.V."/>
            <person name="Pereira M."/>
            <person name="Rodriguez-Brito S."/>
            <person name="Sakthikumar S."/>
            <person name="Salem-Izacc S.M."/>
            <person name="Sykes S.M."/>
            <person name="Teixeira M.M."/>
            <person name="Vallejo M.C."/>
            <person name="Walter M.E."/>
            <person name="Yandava C."/>
            <person name="Young S."/>
            <person name="Zeng Q."/>
            <person name="Zucker J."/>
            <person name="Felipe M.S."/>
            <person name="Goldman G.H."/>
            <person name="Haas B.J."/>
            <person name="McEwen J.G."/>
            <person name="Nino-Vega G."/>
            <person name="Puccia R."/>
            <person name="San-Blas G."/>
            <person name="Soares C.M."/>
            <person name="Birren B.W."/>
            <person name="Cuomo C.A."/>
        </authorList>
    </citation>
    <scope>NUCLEOTIDE SEQUENCE [LARGE SCALE GENOMIC DNA]</scope>
    <source>
        <strain evidence="3">ATCC MYA-826 / Pb01</strain>
    </source>
</reference>